<keyword evidence="7 19" id="KW-1003">Cell membrane</keyword>
<feature type="transmembrane region" description="Helical" evidence="19">
    <location>
        <begin position="144"/>
        <end position="165"/>
    </location>
</feature>
<comment type="catalytic activity">
    <reaction evidence="18 19">
        <text>alpha-ribazole 5'-phosphate + adenosylcob(III)inamide-GDP = adenosylcob(III)alamin 5'-phosphate + GMP + H(+)</text>
        <dbReference type="Rhea" id="RHEA:23560"/>
        <dbReference type="ChEBI" id="CHEBI:15378"/>
        <dbReference type="ChEBI" id="CHEBI:57918"/>
        <dbReference type="ChEBI" id="CHEBI:58115"/>
        <dbReference type="ChEBI" id="CHEBI:60487"/>
        <dbReference type="ChEBI" id="CHEBI:60493"/>
        <dbReference type="EC" id="2.7.8.26"/>
    </reaction>
</comment>
<accession>A0A248TGD3</accession>
<evidence type="ECO:0000256" key="15">
    <source>
        <dbReference type="ARBA" id="ARBA00032605"/>
    </source>
</evidence>
<dbReference type="GO" id="GO:0051073">
    <property type="term" value="F:adenosylcobinamide-GDP ribazoletransferase activity"/>
    <property type="evidence" value="ECO:0007669"/>
    <property type="project" value="UniProtKB-UniRule"/>
</dbReference>
<evidence type="ECO:0000256" key="18">
    <source>
        <dbReference type="ARBA" id="ARBA00049504"/>
    </source>
</evidence>
<evidence type="ECO:0000256" key="14">
    <source>
        <dbReference type="ARBA" id="ARBA00025228"/>
    </source>
</evidence>
<evidence type="ECO:0000256" key="8">
    <source>
        <dbReference type="ARBA" id="ARBA00022573"/>
    </source>
</evidence>
<keyword evidence="11 19" id="KW-0460">Magnesium</keyword>
<evidence type="ECO:0000256" key="10">
    <source>
        <dbReference type="ARBA" id="ARBA00022692"/>
    </source>
</evidence>
<proteinExistence type="inferred from homology"/>
<feature type="transmembrane region" description="Helical" evidence="19">
    <location>
        <begin position="186"/>
        <end position="203"/>
    </location>
</feature>
<evidence type="ECO:0000256" key="4">
    <source>
        <dbReference type="ARBA" id="ARBA00010561"/>
    </source>
</evidence>
<protein>
    <recommendedName>
        <fullName evidence="6 19">Adenosylcobinamide-GDP ribazoletransferase</fullName>
        <ecNumber evidence="5 19">2.7.8.26</ecNumber>
    </recommendedName>
    <alternativeName>
        <fullName evidence="16 19">Cobalamin synthase</fullName>
    </alternativeName>
    <alternativeName>
        <fullName evidence="15 19">Cobalamin-5'-phosphate synthase</fullName>
    </alternativeName>
</protein>
<comment type="similarity">
    <text evidence="4 19">Belongs to the CobS family.</text>
</comment>
<reference evidence="20 21" key="1">
    <citation type="submission" date="2017-08" db="EMBL/GenBank/DDBJ databases">
        <title>Complete Genome Sequence of Bacillus kochii Oregon-R-modENCODE STRAIN BDGP4, isolated from Drosophila melanogaster gut.</title>
        <authorList>
            <person name="Wan K.H."/>
            <person name="Yu C."/>
            <person name="Park S."/>
            <person name="Hammonds A.S."/>
            <person name="Booth B.W."/>
            <person name="Celniker S.E."/>
        </authorList>
    </citation>
    <scope>NUCLEOTIDE SEQUENCE [LARGE SCALE GENOMIC DNA]</scope>
    <source>
        <strain evidence="20 21">BDGP4</strain>
    </source>
</reference>
<dbReference type="Proteomes" id="UP000215137">
    <property type="component" value="Chromosome"/>
</dbReference>
<evidence type="ECO:0000256" key="12">
    <source>
        <dbReference type="ARBA" id="ARBA00022989"/>
    </source>
</evidence>
<dbReference type="OrthoDB" id="9794626at2"/>
<dbReference type="EC" id="2.7.8.26" evidence="5 19"/>
<sequence length="265" mass="29677">MKLWLKGLLINLQFFTAIPIPLQLPMDNKHLNGAIKTFPLLGIIQGVIYALIFYLLLMISPFSPLASAIFLWVTLIVVTGGIHLDGWMDASDAYFSYGDRQKRLEVMKDPRVGAFGVLSVILLLGTKLFFIYEIAIKLESTSVFFFIACIPFFSRMVMGMMLVKVKTAKNSGLGKMFQDAATSRSVVIYGVYILLVAIGLFFFFPSLLFGFTCMLIISLCLFMIMKQKSVGWFGGTTGDVIGACVEGVEWSLWMVLWLSHYFVMG</sequence>
<evidence type="ECO:0000256" key="11">
    <source>
        <dbReference type="ARBA" id="ARBA00022842"/>
    </source>
</evidence>
<comment type="function">
    <text evidence="14 19">Joins adenosylcobinamide-GDP and alpha-ribazole to generate adenosylcobalamin (Ado-cobalamin). Also synthesizes adenosylcobalamin 5'-phosphate from adenosylcobinamide-GDP and alpha-ribazole 5'-phosphate.</text>
</comment>
<dbReference type="NCBIfam" id="TIGR00317">
    <property type="entry name" value="cobS"/>
    <property type="match status" value="1"/>
</dbReference>
<evidence type="ECO:0000256" key="6">
    <source>
        <dbReference type="ARBA" id="ARBA00015850"/>
    </source>
</evidence>
<comment type="subcellular location">
    <subcellularLocation>
        <location evidence="2 19">Cell membrane</location>
        <topology evidence="2 19">Multi-pass membrane protein</topology>
    </subcellularLocation>
</comment>
<dbReference type="KEGG" id="bko:CKF48_08015"/>
<dbReference type="EMBL" id="CP022983">
    <property type="protein sequence ID" value="ASV67267.1"/>
    <property type="molecule type" value="Genomic_DNA"/>
</dbReference>
<keyword evidence="13 19" id="KW-0472">Membrane</keyword>
<dbReference type="GO" id="GO:0005886">
    <property type="term" value="C:plasma membrane"/>
    <property type="evidence" value="ECO:0007669"/>
    <property type="project" value="UniProtKB-SubCell"/>
</dbReference>
<evidence type="ECO:0000256" key="17">
    <source>
        <dbReference type="ARBA" id="ARBA00048623"/>
    </source>
</evidence>
<dbReference type="Pfam" id="PF02654">
    <property type="entry name" value="CobS"/>
    <property type="match status" value="1"/>
</dbReference>
<evidence type="ECO:0000256" key="19">
    <source>
        <dbReference type="HAMAP-Rule" id="MF_00719"/>
    </source>
</evidence>
<comment type="cofactor">
    <cofactor evidence="1 19">
        <name>Mg(2+)</name>
        <dbReference type="ChEBI" id="CHEBI:18420"/>
    </cofactor>
</comment>
<keyword evidence="12 19" id="KW-1133">Transmembrane helix</keyword>
<evidence type="ECO:0000256" key="13">
    <source>
        <dbReference type="ARBA" id="ARBA00023136"/>
    </source>
</evidence>
<keyword evidence="10 19" id="KW-0812">Transmembrane</keyword>
<evidence type="ECO:0000313" key="20">
    <source>
        <dbReference type="EMBL" id="ASV67267.1"/>
    </source>
</evidence>
<evidence type="ECO:0000256" key="7">
    <source>
        <dbReference type="ARBA" id="ARBA00022475"/>
    </source>
</evidence>
<dbReference type="PANTHER" id="PTHR34148">
    <property type="entry name" value="ADENOSYLCOBINAMIDE-GDP RIBAZOLETRANSFERASE"/>
    <property type="match status" value="1"/>
</dbReference>
<dbReference type="GO" id="GO:0009236">
    <property type="term" value="P:cobalamin biosynthetic process"/>
    <property type="evidence" value="ECO:0007669"/>
    <property type="project" value="UniProtKB-UniRule"/>
</dbReference>
<feature type="transmembrane region" description="Helical" evidence="19">
    <location>
        <begin position="38"/>
        <end position="59"/>
    </location>
</feature>
<evidence type="ECO:0000256" key="3">
    <source>
        <dbReference type="ARBA" id="ARBA00004663"/>
    </source>
</evidence>
<feature type="transmembrane region" description="Helical" evidence="19">
    <location>
        <begin position="6"/>
        <end position="26"/>
    </location>
</feature>
<keyword evidence="8 19" id="KW-0169">Cobalamin biosynthesis</keyword>
<evidence type="ECO:0000313" key="21">
    <source>
        <dbReference type="Proteomes" id="UP000215137"/>
    </source>
</evidence>
<dbReference type="AlphaFoldDB" id="A0A248TGD3"/>
<evidence type="ECO:0000256" key="16">
    <source>
        <dbReference type="ARBA" id="ARBA00032853"/>
    </source>
</evidence>
<evidence type="ECO:0000256" key="1">
    <source>
        <dbReference type="ARBA" id="ARBA00001946"/>
    </source>
</evidence>
<dbReference type="PANTHER" id="PTHR34148:SF1">
    <property type="entry name" value="ADENOSYLCOBINAMIDE-GDP RIBAZOLETRANSFERASE"/>
    <property type="match status" value="1"/>
</dbReference>
<evidence type="ECO:0000256" key="9">
    <source>
        <dbReference type="ARBA" id="ARBA00022679"/>
    </source>
</evidence>
<keyword evidence="21" id="KW-1185">Reference proteome</keyword>
<dbReference type="UniPathway" id="UPA00148">
    <property type="reaction ID" value="UER00238"/>
</dbReference>
<gene>
    <name evidence="19 20" type="primary">cobS</name>
    <name evidence="20" type="ORF">CKF48_08015</name>
</gene>
<feature type="transmembrane region" description="Helical" evidence="19">
    <location>
        <begin position="209"/>
        <end position="225"/>
    </location>
</feature>
<dbReference type="RefSeq" id="WP_095370841.1">
    <property type="nucleotide sequence ID" value="NZ_CP022983.1"/>
</dbReference>
<comment type="catalytic activity">
    <reaction evidence="17 19">
        <text>alpha-ribazole + adenosylcob(III)inamide-GDP = adenosylcob(III)alamin + GMP + H(+)</text>
        <dbReference type="Rhea" id="RHEA:16049"/>
        <dbReference type="ChEBI" id="CHEBI:10329"/>
        <dbReference type="ChEBI" id="CHEBI:15378"/>
        <dbReference type="ChEBI" id="CHEBI:18408"/>
        <dbReference type="ChEBI" id="CHEBI:58115"/>
        <dbReference type="ChEBI" id="CHEBI:60487"/>
        <dbReference type="EC" id="2.7.8.26"/>
    </reaction>
</comment>
<keyword evidence="9 19" id="KW-0808">Transferase</keyword>
<feature type="transmembrane region" description="Helical" evidence="19">
    <location>
        <begin position="112"/>
        <end position="132"/>
    </location>
</feature>
<evidence type="ECO:0000256" key="2">
    <source>
        <dbReference type="ARBA" id="ARBA00004651"/>
    </source>
</evidence>
<dbReference type="InterPro" id="IPR003805">
    <property type="entry name" value="CobS"/>
</dbReference>
<dbReference type="HAMAP" id="MF_00719">
    <property type="entry name" value="CobS"/>
    <property type="match status" value="1"/>
</dbReference>
<feature type="transmembrane region" description="Helical" evidence="19">
    <location>
        <begin position="65"/>
        <end position="84"/>
    </location>
</feature>
<name>A0A248TGD3_9BACI</name>
<dbReference type="GO" id="GO:0008818">
    <property type="term" value="F:cobalamin 5'-phosphate synthase activity"/>
    <property type="evidence" value="ECO:0007669"/>
    <property type="project" value="UniProtKB-UniRule"/>
</dbReference>
<comment type="pathway">
    <text evidence="3 19">Cofactor biosynthesis; adenosylcobalamin biosynthesis; adenosylcobalamin from cob(II)yrinate a,c-diamide: step 7/7.</text>
</comment>
<evidence type="ECO:0000256" key="5">
    <source>
        <dbReference type="ARBA" id="ARBA00013200"/>
    </source>
</evidence>
<organism evidence="20 21">
    <name type="scientific">Cytobacillus kochii</name>
    <dbReference type="NCBI Taxonomy" id="859143"/>
    <lineage>
        <taxon>Bacteria</taxon>
        <taxon>Bacillati</taxon>
        <taxon>Bacillota</taxon>
        <taxon>Bacilli</taxon>
        <taxon>Bacillales</taxon>
        <taxon>Bacillaceae</taxon>
        <taxon>Cytobacillus</taxon>
    </lineage>
</organism>